<sequence length="797" mass="86663">MTGISLAQVVEVLVDEGNAGYGSGYLLAPSLVLTARHVVQQANAVEVRRRGQRVPATVLWRGYGPEVDIALLRIDPLPDAVAPTFGDLSRVSVRTVPFDLVGFPRHKRRKADGAVVRDTDQVSGDIPAGANLQTGVLDLLRNGRPLTVGDNWAGLSGAAVFSRGLLVGVVIEAEEQGPLRALPLAPFLHWTEHPLRSYCEPEDSVSRLRAILQEAGVSTTALPVRRAPFYRRAEELVAAVPHIADRTVEYERLAAVQGPYSVWQSGPWAGKTTFAAHFAVTPPNGVDVVSFFFSRPRGQQAPQFWAAVCDQLAALLDESIPTQPELAFADLWSRACDYVTAQGRRLMLLVDGLDENTQPPPIAFDLPRVVVPGVHIAVFTRPVDDLLRDLYDHPLGDDRTPQFAFASNGLAGDLGRRAVAELRELLTAPDRAPRYILGLLAAAGPLGVADLVAILSFEGVAMDEGDVRRGLTLSNRVIAPLGDGDSYAVSHEALREEIAAQVDTHVHVDAAVGWATSYAEASWPDSTPDTLIDGYLRLLLLDETRLLDITRKPRAQFLRRRTGDDVAHSRELLAAFDAVAAHETPNLTTACELARAREELDLGYNDYPIEIARGWGLVGAYRRCEHLVAHETHVFFRVETYAATTEAAAQKGDGEQARHFLGLAMAAIEAEDDLTDRCEDLIVVAKAAYRAGEQQTAVRCAELAVAAAAEENRVWAESVLATVSDVIPTLPDDLYPTEKVWALVTLADQRQSQTFLADAERAAWLLEGADQADALLQVAECAITIGDTTRARRLIRD</sequence>
<comment type="caution">
    <text evidence="1">The sequence shown here is derived from an EMBL/GenBank/DDBJ whole genome shotgun (WGS) entry which is preliminary data.</text>
</comment>
<gene>
    <name evidence="1" type="ORF">ACFQ1S_04765</name>
</gene>
<evidence type="ECO:0000313" key="2">
    <source>
        <dbReference type="Proteomes" id="UP001597045"/>
    </source>
</evidence>
<accession>A0ABW3M2Q1</accession>
<keyword evidence="2" id="KW-1185">Reference proteome</keyword>
<organism evidence="1 2">
    <name type="scientific">Kibdelosporangium lantanae</name>
    <dbReference type="NCBI Taxonomy" id="1497396"/>
    <lineage>
        <taxon>Bacteria</taxon>
        <taxon>Bacillati</taxon>
        <taxon>Actinomycetota</taxon>
        <taxon>Actinomycetes</taxon>
        <taxon>Pseudonocardiales</taxon>
        <taxon>Pseudonocardiaceae</taxon>
        <taxon>Kibdelosporangium</taxon>
    </lineage>
</organism>
<dbReference type="InterPro" id="IPR043504">
    <property type="entry name" value="Peptidase_S1_PA_chymotrypsin"/>
</dbReference>
<dbReference type="EMBL" id="JBHTIS010000169">
    <property type="protein sequence ID" value="MFD1044956.1"/>
    <property type="molecule type" value="Genomic_DNA"/>
</dbReference>
<feature type="non-terminal residue" evidence="1">
    <location>
        <position position="797"/>
    </location>
</feature>
<evidence type="ECO:0000313" key="1">
    <source>
        <dbReference type="EMBL" id="MFD1044956.1"/>
    </source>
</evidence>
<reference evidence="2" key="1">
    <citation type="journal article" date="2019" name="Int. J. Syst. Evol. Microbiol.">
        <title>The Global Catalogue of Microorganisms (GCM) 10K type strain sequencing project: providing services to taxonomists for standard genome sequencing and annotation.</title>
        <authorList>
            <consortium name="The Broad Institute Genomics Platform"/>
            <consortium name="The Broad Institute Genome Sequencing Center for Infectious Disease"/>
            <person name="Wu L."/>
            <person name="Ma J."/>
        </authorList>
    </citation>
    <scope>NUCLEOTIDE SEQUENCE [LARGE SCALE GENOMIC DNA]</scope>
    <source>
        <strain evidence="2">JCM 31486</strain>
    </source>
</reference>
<proteinExistence type="predicted"/>
<name>A0ABW3M2Q1_9PSEU</name>
<dbReference type="Pfam" id="PF13365">
    <property type="entry name" value="Trypsin_2"/>
    <property type="match status" value="1"/>
</dbReference>
<dbReference type="InterPro" id="IPR009003">
    <property type="entry name" value="Peptidase_S1_PA"/>
</dbReference>
<protein>
    <submittedName>
        <fullName evidence="1">Trypsin-like peptidase domain-containing protein</fullName>
    </submittedName>
</protein>
<dbReference type="Gene3D" id="2.40.10.10">
    <property type="entry name" value="Trypsin-like serine proteases"/>
    <property type="match status" value="1"/>
</dbReference>
<dbReference type="Proteomes" id="UP001597045">
    <property type="component" value="Unassembled WGS sequence"/>
</dbReference>
<dbReference type="SUPFAM" id="SSF50494">
    <property type="entry name" value="Trypsin-like serine proteases"/>
    <property type="match status" value="1"/>
</dbReference>